<evidence type="ECO:0000256" key="2">
    <source>
        <dbReference type="SAM" id="SignalP"/>
    </source>
</evidence>
<feature type="region of interest" description="Disordered" evidence="1">
    <location>
        <begin position="25"/>
        <end position="86"/>
    </location>
</feature>
<dbReference type="AlphaFoldDB" id="A0A0B7K2D2"/>
<sequence length="171" mass="17783">MQLPVFISASLILLCAGTFALEQSSRPGRAITRSRRAASAKRASVPKVRASPAKAKAPAKAKTPGNPKALAKAKPNAPKSANKAKTPVKAPVCKVGGNKGKKTKRANALPTGYCKANVLNHGDCSTCDLRGNSITLPCDPLYPCTDDLEHFGCQALGPSSRTARCGLVATF</sequence>
<accession>A0A0B7K2D2</accession>
<proteinExistence type="predicted"/>
<organism evidence="3">
    <name type="scientific">Bionectria ochroleuca</name>
    <name type="common">Gliocladium roseum</name>
    <dbReference type="NCBI Taxonomy" id="29856"/>
    <lineage>
        <taxon>Eukaryota</taxon>
        <taxon>Fungi</taxon>
        <taxon>Dikarya</taxon>
        <taxon>Ascomycota</taxon>
        <taxon>Pezizomycotina</taxon>
        <taxon>Sordariomycetes</taxon>
        <taxon>Hypocreomycetidae</taxon>
        <taxon>Hypocreales</taxon>
        <taxon>Bionectriaceae</taxon>
        <taxon>Clonostachys</taxon>
    </lineage>
</organism>
<name>A0A0B7K2D2_BIOOC</name>
<evidence type="ECO:0000256" key="1">
    <source>
        <dbReference type="SAM" id="MobiDB-lite"/>
    </source>
</evidence>
<feature type="chain" id="PRO_5002119147" evidence="2">
    <location>
        <begin position="21"/>
        <end position="171"/>
    </location>
</feature>
<gene>
    <name evidence="3" type="ORF">BN869_000007392_1</name>
</gene>
<reference evidence="3" key="1">
    <citation type="submission" date="2015-01" db="EMBL/GenBank/DDBJ databases">
        <authorList>
            <person name="Durling Mikael"/>
        </authorList>
    </citation>
    <scope>NUCLEOTIDE SEQUENCE</scope>
</reference>
<feature type="compositionally biased region" description="Low complexity" evidence="1">
    <location>
        <begin position="40"/>
        <end position="85"/>
    </location>
</feature>
<feature type="signal peptide" evidence="2">
    <location>
        <begin position="1"/>
        <end position="20"/>
    </location>
</feature>
<evidence type="ECO:0000313" key="3">
    <source>
        <dbReference type="EMBL" id="CEO51334.1"/>
    </source>
</evidence>
<dbReference type="EMBL" id="CDPU01000022">
    <property type="protein sequence ID" value="CEO51334.1"/>
    <property type="molecule type" value="Genomic_DNA"/>
</dbReference>
<protein>
    <submittedName>
        <fullName evidence="3">Uncharacterized protein</fullName>
    </submittedName>
</protein>
<keyword evidence="2" id="KW-0732">Signal</keyword>